<evidence type="ECO:0000313" key="1">
    <source>
        <dbReference type="EMBL" id="KKK80039.1"/>
    </source>
</evidence>
<dbReference type="AlphaFoldDB" id="A0A0F9ANK2"/>
<accession>A0A0F9ANK2</accession>
<comment type="caution">
    <text evidence="1">The sequence shown here is derived from an EMBL/GenBank/DDBJ whole genome shotgun (WGS) entry which is preliminary data.</text>
</comment>
<reference evidence="1" key="1">
    <citation type="journal article" date="2015" name="Nature">
        <title>Complex archaea that bridge the gap between prokaryotes and eukaryotes.</title>
        <authorList>
            <person name="Spang A."/>
            <person name="Saw J.H."/>
            <person name="Jorgensen S.L."/>
            <person name="Zaremba-Niedzwiedzka K."/>
            <person name="Martijn J."/>
            <person name="Lind A.E."/>
            <person name="van Eijk R."/>
            <person name="Schleper C."/>
            <person name="Guy L."/>
            <person name="Ettema T.J."/>
        </authorList>
    </citation>
    <scope>NUCLEOTIDE SEQUENCE</scope>
</reference>
<gene>
    <name evidence="1" type="ORF">LCGC14_2827470</name>
</gene>
<name>A0A0F9ANK2_9ZZZZ</name>
<organism evidence="1">
    <name type="scientific">marine sediment metagenome</name>
    <dbReference type="NCBI Taxonomy" id="412755"/>
    <lineage>
        <taxon>unclassified sequences</taxon>
        <taxon>metagenomes</taxon>
        <taxon>ecological metagenomes</taxon>
    </lineage>
</organism>
<dbReference type="EMBL" id="LAZR01053760">
    <property type="protein sequence ID" value="KKK80039.1"/>
    <property type="molecule type" value="Genomic_DNA"/>
</dbReference>
<proteinExistence type="predicted"/>
<sequence>MNAKTVLGHLLARRSRSHARQHRHRQRGRRLWAEPLEDRCLLTGILSVFPTFAALGATDLPVTFTLDADATPPPPPSQVTPLSAAIGTIQGDSLARSDLVVTASFDIPVDEPVGTKDLAVTFPSPNGPITMTLDAGFTVVGNGLPVVSV</sequence>
<protein>
    <submittedName>
        <fullName evidence="1">Uncharacterized protein</fullName>
    </submittedName>
</protein>
<feature type="non-terminal residue" evidence="1">
    <location>
        <position position="149"/>
    </location>
</feature>